<reference evidence="2 3" key="1">
    <citation type="submission" date="2023-08" db="EMBL/GenBank/DDBJ databases">
        <title>Pseudoalteromonas haloplanktis LL1 genome.</title>
        <authorList>
            <person name="Wu S."/>
        </authorList>
    </citation>
    <scope>NUCLEOTIDE SEQUENCE [LARGE SCALE GENOMIC DNA]</scope>
    <source>
        <strain evidence="2 3">LL1</strain>
    </source>
</reference>
<organism evidence="2 3">
    <name type="scientific">Pseudoalteromonas haloplanktis</name>
    <name type="common">Alteromonas haloplanktis</name>
    <dbReference type="NCBI Taxonomy" id="228"/>
    <lineage>
        <taxon>Bacteria</taxon>
        <taxon>Pseudomonadati</taxon>
        <taxon>Pseudomonadota</taxon>
        <taxon>Gammaproteobacteria</taxon>
        <taxon>Alteromonadales</taxon>
        <taxon>Pseudoalteromonadaceae</taxon>
        <taxon>Pseudoalteromonas</taxon>
    </lineage>
</organism>
<dbReference type="Proteomes" id="UP001226574">
    <property type="component" value="Unassembled WGS sequence"/>
</dbReference>
<dbReference type="RefSeq" id="WP_309039192.1">
    <property type="nucleotide sequence ID" value="NZ_JAVIFY010000009.1"/>
</dbReference>
<gene>
    <name evidence="2" type="ORF">RC083_12595</name>
</gene>
<proteinExistence type="predicted"/>
<feature type="transmembrane region" description="Helical" evidence="1">
    <location>
        <begin position="6"/>
        <end position="27"/>
    </location>
</feature>
<accession>A0ABU1BFP6</accession>
<evidence type="ECO:0000256" key="1">
    <source>
        <dbReference type="SAM" id="Phobius"/>
    </source>
</evidence>
<evidence type="ECO:0000313" key="2">
    <source>
        <dbReference type="EMBL" id="MDQ9092427.1"/>
    </source>
</evidence>
<keyword evidence="1" id="KW-1133">Transmembrane helix</keyword>
<protein>
    <recommendedName>
        <fullName evidence="4">HEAT repeat domain-containing protein</fullName>
    </recommendedName>
</protein>
<evidence type="ECO:0008006" key="4">
    <source>
        <dbReference type="Google" id="ProtNLM"/>
    </source>
</evidence>
<dbReference type="EMBL" id="JAVIFY010000009">
    <property type="protein sequence ID" value="MDQ9092427.1"/>
    <property type="molecule type" value="Genomic_DNA"/>
</dbReference>
<sequence>MPINKGSVAIVIATIAIAISCYGTFFAKHVVTPHAKQNAIHQNGSEILVTNIPLNNDYNELSIDLLNKKITALQLQLANLQMQNPAFEEATNHDEFKELVIAVLNEKDQQEAEKMRKSNPLYDFYAGLPEDYDLRLKSEPAYAENMAVQLRQQILDQNASDINRLAALAQLQMNLYILNQANIPEYDYEVFKNVLDLADNSHDDKFKIQAIEITTQSPVLDYRLAERFTALLEQDSNEYIRRLAGQGLVTQFYQAQSERSDYSQQIAQHILSLYQDSADDNVYSVLNEMIGNENMLAELQKYADGGS</sequence>
<name>A0ABU1BFP6_PSEHA</name>
<keyword evidence="1" id="KW-0472">Membrane</keyword>
<dbReference type="PROSITE" id="PS51257">
    <property type="entry name" value="PROKAR_LIPOPROTEIN"/>
    <property type="match status" value="1"/>
</dbReference>
<evidence type="ECO:0000313" key="3">
    <source>
        <dbReference type="Proteomes" id="UP001226574"/>
    </source>
</evidence>
<keyword evidence="3" id="KW-1185">Reference proteome</keyword>
<keyword evidence="1" id="KW-0812">Transmembrane</keyword>
<comment type="caution">
    <text evidence="2">The sequence shown here is derived from an EMBL/GenBank/DDBJ whole genome shotgun (WGS) entry which is preliminary data.</text>
</comment>